<evidence type="ECO:0000313" key="2">
    <source>
        <dbReference type="EMBL" id="KAH3825321.1"/>
    </source>
</evidence>
<comment type="caution">
    <text evidence="2">The sequence shown here is derived from an EMBL/GenBank/DDBJ whole genome shotgun (WGS) entry which is preliminary data.</text>
</comment>
<evidence type="ECO:0000313" key="3">
    <source>
        <dbReference type="Proteomes" id="UP000828390"/>
    </source>
</evidence>
<evidence type="ECO:0000256" key="1">
    <source>
        <dbReference type="SAM" id="MobiDB-lite"/>
    </source>
</evidence>
<feature type="region of interest" description="Disordered" evidence="1">
    <location>
        <begin position="50"/>
        <end position="70"/>
    </location>
</feature>
<reference evidence="2" key="1">
    <citation type="journal article" date="2019" name="bioRxiv">
        <title>The Genome of the Zebra Mussel, Dreissena polymorpha: A Resource for Invasive Species Research.</title>
        <authorList>
            <person name="McCartney M.A."/>
            <person name="Auch B."/>
            <person name="Kono T."/>
            <person name="Mallez S."/>
            <person name="Zhang Y."/>
            <person name="Obille A."/>
            <person name="Becker A."/>
            <person name="Abrahante J.E."/>
            <person name="Garbe J."/>
            <person name="Badalamenti J.P."/>
            <person name="Herman A."/>
            <person name="Mangelson H."/>
            <person name="Liachko I."/>
            <person name="Sullivan S."/>
            <person name="Sone E.D."/>
            <person name="Koren S."/>
            <person name="Silverstein K.A.T."/>
            <person name="Beckman K.B."/>
            <person name="Gohl D.M."/>
        </authorList>
    </citation>
    <scope>NUCLEOTIDE SEQUENCE</scope>
    <source>
        <strain evidence="2">Duluth1</strain>
        <tissue evidence="2">Whole animal</tissue>
    </source>
</reference>
<sequence length="161" mass="17431">MPAGVCIYDALVTSQSVTVVWSVSSGIENCAPSISYDAWGMEGRTMAKGEKRECRGRRRESGDPAGHLGDDIALSEGAQNFYREYSVKVAAYNDLGHGPNLTEKVIYSAEDNVETENATCLIVHWIPLEDMREGLQADPVGDGTNRIGLIPEGPTILSKDV</sequence>
<gene>
    <name evidence="2" type="ORF">DPMN_127195</name>
</gene>
<dbReference type="AlphaFoldDB" id="A0A9D4JV84"/>
<reference evidence="2" key="2">
    <citation type="submission" date="2020-11" db="EMBL/GenBank/DDBJ databases">
        <authorList>
            <person name="McCartney M.A."/>
            <person name="Auch B."/>
            <person name="Kono T."/>
            <person name="Mallez S."/>
            <person name="Becker A."/>
            <person name="Gohl D.M."/>
            <person name="Silverstein K.A.T."/>
            <person name="Koren S."/>
            <person name="Bechman K.B."/>
            <person name="Herman A."/>
            <person name="Abrahante J.E."/>
            <person name="Garbe J."/>
        </authorList>
    </citation>
    <scope>NUCLEOTIDE SEQUENCE</scope>
    <source>
        <strain evidence="2">Duluth1</strain>
        <tissue evidence="2">Whole animal</tissue>
    </source>
</reference>
<proteinExistence type="predicted"/>
<accession>A0A9D4JV84</accession>
<dbReference type="EMBL" id="JAIWYP010000005">
    <property type="protein sequence ID" value="KAH3825321.1"/>
    <property type="molecule type" value="Genomic_DNA"/>
</dbReference>
<name>A0A9D4JV84_DREPO</name>
<dbReference type="Proteomes" id="UP000828390">
    <property type="component" value="Unassembled WGS sequence"/>
</dbReference>
<protein>
    <submittedName>
        <fullName evidence="2">Uncharacterized protein</fullName>
    </submittedName>
</protein>
<organism evidence="2 3">
    <name type="scientific">Dreissena polymorpha</name>
    <name type="common">Zebra mussel</name>
    <name type="synonym">Mytilus polymorpha</name>
    <dbReference type="NCBI Taxonomy" id="45954"/>
    <lineage>
        <taxon>Eukaryota</taxon>
        <taxon>Metazoa</taxon>
        <taxon>Spiralia</taxon>
        <taxon>Lophotrochozoa</taxon>
        <taxon>Mollusca</taxon>
        <taxon>Bivalvia</taxon>
        <taxon>Autobranchia</taxon>
        <taxon>Heteroconchia</taxon>
        <taxon>Euheterodonta</taxon>
        <taxon>Imparidentia</taxon>
        <taxon>Neoheterodontei</taxon>
        <taxon>Myida</taxon>
        <taxon>Dreissenoidea</taxon>
        <taxon>Dreissenidae</taxon>
        <taxon>Dreissena</taxon>
    </lineage>
</organism>
<keyword evidence="3" id="KW-1185">Reference proteome</keyword>